<feature type="domain" description="ABC transporter" evidence="5">
    <location>
        <begin position="13"/>
        <end position="240"/>
    </location>
</feature>
<dbReference type="SMART" id="SM00382">
    <property type="entry name" value="AAA"/>
    <property type="match status" value="1"/>
</dbReference>
<dbReference type="Pfam" id="PF00005">
    <property type="entry name" value="ABC_tran"/>
    <property type="match status" value="1"/>
</dbReference>
<dbReference type="SUPFAM" id="SSF52540">
    <property type="entry name" value="P-loop containing nucleoside triphosphate hydrolases"/>
    <property type="match status" value="1"/>
</dbReference>
<dbReference type="InterPro" id="IPR027417">
    <property type="entry name" value="P-loop_NTPase"/>
</dbReference>
<sequence>MESNNLVINVAMIRLHNLLTGYKDKSIGKPVSGIFERGSMTAIIGVNGSGKSTLLKTIAGLLPPVGGKIDFGAEESRPYISYLPQQIDIDRQFPLKVFEVVSIGCWPATSLLRSINAHQQTMIWQALILVGLDHIAHCTICSLSNGQFQRMLFARLLVQQAPIILLDEPFTAIDQPTCNLLITFIHQLHKQGSTIIVVLHDNILVANHFPQTLLLSRSNYAWGPSTEILMKFQNCTVPEG</sequence>
<evidence type="ECO:0000313" key="6">
    <source>
        <dbReference type="EMBL" id="PLK58590.1"/>
    </source>
</evidence>
<dbReference type="GO" id="GO:0016887">
    <property type="term" value="F:ATP hydrolysis activity"/>
    <property type="evidence" value="ECO:0007669"/>
    <property type="project" value="InterPro"/>
</dbReference>
<evidence type="ECO:0000313" key="7">
    <source>
        <dbReference type="Proteomes" id="UP000234253"/>
    </source>
</evidence>
<dbReference type="Gene3D" id="3.40.50.300">
    <property type="entry name" value="P-loop containing nucleotide triphosphate hydrolases"/>
    <property type="match status" value="1"/>
</dbReference>
<keyword evidence="3" id="KW-0547">Nucleotide-binding</keyword>
<dbReference type="InterPro" id="IPR003439">
    <property type="entry name" value="ABC_transporter-like_ATP-bd"/>
</dbReference>
<comment type="caution">
    <text evidence="6">The sequence shown here is derived from an EMBL/GenBank/DDBJ whole genome shotgun (WGS) entry which is preliminary data.</text>
</comment>
<gene>
    <name evidence="6" type="ORF">CEX73_01970</name>
</gene>
<dbReference type="InterPro" id="IPR003593">
    <property type="entry name" value="AAA+_ATPase"/>
</dbReference>
<keyword evidence="4" id="KW-0067">ATP-binding</keyword>
<dbReference type="Proteomes" id="UP000234253">
    <property type="component" value="Unassembled WGS sequence"/>
</dbReference>
<dbReference type="GO" id="GO:0005524">
    <property type="term" value="F:ATP binding"/>
    <property type="evidence" value="ECO:0007669"/>
    <property type="project" value="UniProtKB-KW"/>
</dbReference>
<protein>
    <submittedName>
        <fullName evidence="6">ABC transporter</fullName>
    </submittedName>
</protein>
<dbReference type="EMBL" id="NJPO01000101">
    <property type="protein sequence ID" value="PLK58590.1"/>
    <property type="molecule type" value="Genomic_DNA"/>
</dbReference>
<dbReference type="OrthoDB" id="9806726at2"/>
<evidence type="ECO:0000256" key="4">
    <source>
        <dbReference type="ARBA" id="ARBA00022840"/>
    </source>
</evidence>
<dbReference type="PANTHER" id="PTHR42734">
    <property type="entry name" value="METAL TRANSPORT SYSTEM ATP-BINDING PROTEIN TM_0124-RELATED"/>
    <property type="match status" value="1"/>
</dbReference>
<comment type="similarity">
    <text evidence="1">Belongs to the ABC transporter superfamily.</text>
</comment>
<organism evidence="6 7">
    <name type="scientific">Candidatus Palibaumannia cicadellinicola</name>
    <dbReference type="NCBI Taxonomy" id="186490"/>
    <lineage>
        <taxon>Bacteria</taxon>
        <taxon>Pseudomonadati</taxon>
        <taxon>Pseudomonadota</taxon>
        <taxon>Gammaproteobacteria</taxon>
        <taxon>Candidatus Palibaumannia</taxon>
    </lineage>
</organism>
<dbReference type="AlphaFoldDB" id="A0A2N4XWS2"/>
<dbReference type="PANTHER" id="PTHR42734:SF5">
    <property type="entry name" value="IRON TRANSPORT SYSTEM ATP-BINDING PROTEIN HI_0361-RELATED"/>
    <property type="match status" value="1"/>
</dbReference>
<reference evidence="6 7" key="1">
    <citation type="submission" date="2017-06" db="EMBL/GenBank/DDBJ databases">
        <title>Metabolic interaction between xylem feeders and their symbionts.</title>
        <authorList>
            <person name="Chouaia B."/>
        </authorList>
    </citation>
    <scope>NUCLEOTIDE SEQUENCE [LARGE SCALE GENOMIC DNA]</scope>
    <source>
        <strain evidence="6 7">Gra</strain>
    </source>
</reference>
<keyword evidence="2" id="KW-0813">Transport</keyword>
<dbReference type="RefSeq" id="WP_101626921.1">
    <property type="nucleotide sequence ID" value="NZ_NJPO01000101.1"/>
</dbReference>
<evidence type="ECO:0000259" key="5">
    <source>
        <dbReference type="PROSITE" id="PS50893"/>
    </source>
</evidence>
<name>A0A2N4XWS2_9GAMM</name>
<evidence type="ECO:0000256" key="1">
    <source>
        <dbReference type="ARBA" id="ARBA00005417"/>
    </source>
</evidence>
<dbReference type="PROSITE" id="PS50893">
    <property type="entry name" value="ABC_TRANSPORTER_2"/>
    <property type="match status" value="1"/>
</dbReference>
<evidence type="ECO:0000256" key="2">
    <source>
        <dbReference type="ARBA" id="ARBA00022448"/>
    </source>
</evidence>
<dbReference type="InterPro" id="IPR050153">
    <property type="entry name" value="Metal_Ion_Import_ABC"/>
</dbReference>
<accession>A0A2N4XWS2</accession>
<proteinExistence type="inferred from homology"/>
<evidence type="ECO:0000256" key="3">
    <source>
        <dbReference type="ARBA" id="ARBA00022741"/>
    </source>
</evidence>